<comment type="caution">
    <text evidence="1">The sequence shown here is derived from an EMBL/GenBank/DDBJ whole genome shotgun (WGS) entry which is preliminary data.</text>
</comment>
<name>A0AB34LC43_PARDI</name>
<organism evidence="1 2">
    <name type="scientific">Parabacteroides distasonis str. 3776 D15 i</name>
    <dbReference type="NCBI Taxonomy" id="1339342"/>
    <lineage>
        <taxon>Bacteria</taxon>
        <taxon>Pseudomonadati</taxon>
        <taxon>Bacteroidota</taxon>
        <taxon>Bacteroidia</taxon>
        <taxon>Bacteroidales</taxon>
        <taxon>Tannerellaceae</taxon>
        <taxon>Parabacteroides</taxon>
    </lineage>
</organism>
<sequence>MVSIMGVHIADMLIGITPKKKEELPWKCLQEMRTTKVR</sequence>
<proteinExistence type="predicted"/>
<protein>
    <submittedName>
        <fullName evidence="1">Uncharacterized protein</fullName>
    </submittedName>
</protein>
<evidence type="ECO:0000313" key="2">
    <source>
        <dbReference type="Proteomes" id="UP000027850"/>
    </source>
</evidence>
<reference evidence="1 2" key="1">
    <citation type="submission" date="2014-04" db="EMBL/GenBank/DDBJ databases">
        <authorList>
            <person name="Sears C."/>
            <person name="Carroll K."/>
            <person name="Sack B.R."/>
            <person name="Qadri F."/>
            <person name="Myers L.L."/>
            <person name="Chung G.-T."/>
            <person name="Escheverria P."/>
            <person name="Fraser C.M."/>
            <person name="Sadzewicz L."/>
            <person name="Shefchek K.A."/>
            <person name="Tallon L."/>
            <person name="Das S.P."/>
            <person name="Daugherty S."/>
            <person name="Mongodin E.F."/>
        </authorList>
    </citation>
    <scope>NUCLEOTIDE SEQUENCE [LARGE SCALE GENOMIC DNA]</scope>
    <source>
        <strain evidence="1 2">3776 D15 i</strain>
    </source>
</reference>
<dbReference type="Proteomes" id="UP000027850">
    <property type="component" value="Unassembled WGS sequence"/>
</dbReference>
<evidence type="ECO:0000313" key="1">
    <source>
        <dbReference type="EMBL" id="KDS37674.1"/>
    </source>
</evidence>
<gene>
    <name evidence="1" type="ORF">M091_0832</name>
</gene>
<dbReference type="AlphaFoldDB" id="A0AB34LC43"/>
<accession>A0AB34LC43</accession>
<dbReference type="EMBL" id="JNHK01000088">
    <property type="protein sequence ID" value="KDS37674.1"/>
    <property type="molecule type" value="Genomic_DNA"/>
</dbReference>